<proteinExistence type="inferred from homology"/>
<dbReference type="InterPro" id="IPR017475">
    <property type="entry name" value="EPS_sugar_tfrase"/>
</dbReference>
<dbReference type="Pfam" id="PF02397">
    <property type="entry name" value="Bac_transf"/>
    <property type="match status" value="1"/>
</dbReference>
<dbReference type="AlphaFoldDB" id="A0A6N3GQV3"/>
<comment type="similarity">
    <text evidence="2">Belongs to the bacterial sugar transferase family.</text>
</comment>
<dbReference type="EC" id="2.7.8.31" evidence="9"/>
<dbReference type="PANTHER" id="PTHR30576">
    <property type="entry name" value="COLANIC BIOSYNTHESIS UDP-GLUCOSE LIPID CARRIER TRANSFERASE"/>
    <property type="match status" value="1"/>
</dbReference>
<dbReference type="PANTHER" id="PTHR30576:SF0">
    <property type="entry name" value="UNDECAPRENYL-PHOSPHATE N-ACETYLGALACTOSAMINYL 1-PHOSPHATE TRANSFERASE-RELATED"/>
    <property type="match status" value="1"/>
</dbReference>
<keyword evidence="6 7" id="KW-0472">Membrane</keyword>
<feature type="transmembrane region" description="Helical" evidence="7">
    <location>
        <begin position="43"/>
        <end position="66"/>
    </location>
</feature>
<dbReference type="GO" id="GO:0016020">
    <property type="term" value="C:membrane"/>
    <property type="evidence" value="ECO:0007669"/>
    <property type="project" value="UniProtKB-SubCell"/>
</dbReference>
<evidence type="ECO:0000256" key="5">
    <source>
        <dbReference type="ARBA" id="ARBA00022989"/>
    </source>
</evidence>
<protein>
    <submittedName>
        <fullName evidence="9">UDP-glucose:undecaprenyl-phosphate glucose-1-phosphate transferase</fullName>
        <ecNumber evidence="9">2.7.8.31</ecNumber>
    </submittedName>
</protein>
<evidence type="ECO:0000256" key="1">
    <source>
        <dbReference type="ARBA" id="ARBA00004141"/>
    </source>
</evidence>
<dbReference type="NCBIfam" id="TIGR03025">
    <property type="entry name" value="EPS_sugtrans"/>
    <property type="match status" value="1"/>
</dbReference>
<feature type="transmembrane region" description="Helical" evidence="7">
    <location>
        <begin position="107"/>
        <end position="127"/>
    </location>
</feature>
<dbReference type="EMBL" id="CACRTR010000023">
    <property type="protein sequence ID" value="VYU66914.1"/>
    <property type="molecule type" value="Genomic_DNA"/>
</dbReference>
<organism evidence="9">
    <name type="scientific">Eubacterium limosum</name>
    <dbReference type="NCBI Taxonomy" id="1736"/>
    <lineage>
        <taxon>Bacteria</taxon>
        <taxon>Bacillati</taxon>
        <taxon>Bacillota</taxon>
        <taxon>Clostridia</taxon>
        <taxon>Eubacteriales</taxon>
        <taxon>Eubacteriaceae</taxon>
        <taxon>Eubacterium</taxon>
    </lineage>
</organism>
<feature type="transmembrane region" description="Helical" evidence="7">
    <location>
        <begin position="258"/>
        <end position="279"/>
    </location>
</feature>
<keyword evidence="5 7" id="KW-1133">Transmembrane helix</keyword>
<feature type="domain" description="Bacterial sugar transferase" evidence="8">
    <location>
        <begin position="253"/>
        <end position="433"/>
    </location>
</feature>
<keyword evidence="3 9" id="KW-0808">Transferase</keyword>
<reference evidence="9" key="1">
    <citation type="submission" date="2019-11" db="EMBL/GenBank/DDBJ databases">
        <authorList>
            <person name="Feng L."/>
        </authorList>
    </citation>
    <scope>NUCLEOTIDE SEQUENCE</scope>
    <source>
        <strain evidence="9">ElimosumLFYP34</strain>
    </source>
</reference>
<feature type="transmembrane region" description="Helical" evidence="7">
    <location>
        <begin position="12"/>
        <end position="31"/>
    </location>
</feature>
<keyword evidence="4 7" id="KW-0812">Transmembrane</keyword>
<sequence>MKKKEHCQIIIILLKILLVSLITTAFGYLWFEFYTGKLYISYYNLGNWAIILLYGILYLFLCRIYSAFRVGYYSITELIYTHGITLFLTNILTYIVICLLTRHLTNILWILLLFAIQVLCASLWAYASNRIFFKANPRCDMLVVYKDEAAKMLLTKMKAYPEKYHVAETINIQSDIQDIKEKIKTYQAILLCDLPTATRNILLKFCVQEKIRVYLTPEVSDILISGANRIHLFDTPLLLCDNATQAVAHRFAKRLIDLIVSTLMIIVFSPFMLLTIIAIKASDHGKILYKQERLTQNGKTFNVYKFRSMVEDAEKDGVARLSSKNDDRVTPVGKFIRATRLDELPQLFNIFKGDMTLVGPRPERPEIAEKYCKTMPEFALRLQVKAGLTGYAQIFGKYNTTPKDKLKLDLMYIADNSLFLDFKILFLTFKTMFMKESTEGIEDGAVTAGDVKNG</sequence>
<accession>A0A6N3GQV3</accession>
<evidence type="ECO:0000256" key="2">
    <source>
        <dbReference type="ARBA" id="ARBA00006464"/>
    </source>
</evidence>
<evidence type="ECO:0000256" key="3">
    <source>
        <dbReference type="ARBA" id="ARBA00022679"/>
    </source>
</evidence>
<evidence type="ECO:0000313" key="9">
    <source>
        <dbReference type="EMBL" id="VYU66914.1"/>
    </source>
</evidence>
<dbReference type="InterPro" id="IPR003362">
    <property type="entry name" value="Bact_transf"/>
</dbReference>
<evidence type="ECO:0000256" key="4">
    <source>
        <dbReference type="ARBA" id="ARBA00022692"/>
    </source>
</evidence>
<evidence type="ECO:0000256" key="7">
    <source>
        <dbReference type="SAM" id="Phobius"/>
    </source>
</evidence>
<evidence type="ECO:0000256" key="6">
    <source>
        <dbReference type="ARBA" id="ARBA00023136"/>
    </source>
</evidence>
<feature type="transmembrane region" description="Helical" evidence="7">
    <location>
        <begin position="78"/>
        <end position="101"/>
    </location>
</feature>
<name>A0A6N3GQV3_EUBLI</name>
<comment type="subcellular location">
    <subcellularLocation>
        <location evidence="1">Membrane</location>
        <topology evidence="1">Multi-pass membrane protein</topology>
    </subcellularLocation>
</comment>
<gene>
    <name evidence="9" type="primary">wcaJ_1</name>
    <name evidence="9" type="ORF">ELLFYP34_00661</name>
</gene>
<evidence type="ECO:0000259" key="8">
    <source>
        <dbReference type="Pfam" id="PF02397"/>
    </source>
</evidence>
<dbReference type="GO" id="GO:0089702">
    <property type="term" value="F:undecaprenyl-phosphate glucose phosphotransferase activity"/>
    <property type="evidence" value="ECO:0007669"/>
    <property type="project" value="UniProtKB-EC"/>
</dbReference>